<keyword evidence="2" id="KW-0418">Kinase</keyword>
<name>A0A6J4HSZ6_9ACTN</name>
<accession>A0A6J4HSZ6</accession>
<reference evidence="2" key="1">
    <citation type="submission" date="2020-02" db="EMBL/GenBank/DDBJ databases">
        <authorList>
            <person name="Meier V. D."/>
        </authorList>
    </citation>
    <scope>NUCLEOTIDE SEQUENCE</scope>
    <source>
        <strain evidence="2">AVDCRST_MAG41</strain>
    </source>
</reference>
<feature type="non-terminal residue" evidence="2">
    <location>
        <position position="136"/>
    </location>
</feature>
<dbReference type="AlphaFoldDB" id="A0A6J4HSZ6"/>
<organism evidence="2">
    <name type="scientific">uncultured Mycobacteriales bacterium</name>
    <dbReference type="NCBI Taxonomy" id="581187"/>
    <lineage>
        <taxon>Bacteria</taxon>
        <taxon>Bacillati</taxon>
        <taxon>Actinomycetota</taxon>
        <taxon>Actinomycetes</taxon>
        <taxon>Mycobacteriales</taxon>
        <taxon>environmental samples</taxon>
    </lineage>
</organism>
<evidence type="ECO:0000313" key="2">
    <source>
        <dbReference type="EMBL" id="CAA9232001.1"/>
    </source>
</evidence>
<dbReference type="EC" id="2.7.4.6" evidence="2"/>
<dbReference type="EMBL" id="CADCTP010000099">
    <property type="protein sequence ID" value="CAA9232001.1"/>
    <property type="molecule type" value="Genomic_DNA"/>
</dbReference>
<dbReference type="GO" id="GO:0004550">
    <property type="term" value="F:nucleoside diphosphate kinase activity"/>
    <property type="evidence" value="ECO:0007669"/>
    <property type="project" value="UniProtKB-EC"/>
</dbReference>
<feature type="region of interest" description="Disordered" evidence="1">
    <location>
        <begin position="1"/>
        <end position="136"/>
    </location>
</feature>
<sequence length="136" mass="15013">GHRAHPRPGQARRRRPRPGRGGHRPHRAQGPPARRAGAADAGPGDRGDALRRAPGEAVLRRAGRVHHLRPARRGRGRGAAGDRGVPAARRSHRPGEGGDRQHPRRPRHRGPEQHRARLRLARVGQARDRPLLPRPL</sequence>
<keyword evidence="2" id="KW-0808">Transferase</keyword>
<feature type="compositionally biased region" description="Basic and acidic residues" evidence="1">
    <location>
        <begin position="125"/>
        <end position="136"/>
    </location>
</feature>
<protein>
    <submittedName>
        <fullName evidence="2">Nucleoside diphosphate kinase</fullName>
        <ecNumber evidence="2">2.7.4.6</ecNumber>
    </submittedName>
</protein>
<feature type="compositionally biased region" description="Basic and acidic residues" evidence="1">
    <location>
        <begin position="43"/>
        <end position="54"/>
    </location>
</feature>
<feature type="compositionally biased region" description="Basic residues" evidence="1">
    <location>
        <begin position="1"/>
        <end position="27"/>
    </location>
</feature>
<proteinExistence type="predicted"/>
<evidence type="ECO:0000256" key="1">
    <source>
        <dbReference type="SAM" id="MobiDB-lite"/>
    </source>
</evidence>
<feature type="non-terminal residue" evidence="2">
    <location>
        <position position="1"/>
    </location>
</feature>
<gene>
    <name evidence="2" type="ORF">AVDCRST_MAG41-1037</name>
</gene>
<feature type="compositionally biased region" description="Basic residues" evidence="1">
    <location>
        <begin position="61"/>
        <end position="76"/>
    </location>
</feature>
<feature type="compositionally biased region" description="Low complexity" evidence="1">
    <location>
        <begin position="28"/>
        <end position="42"/>
    </location>
</feature>